<feature type="region of interest" description="Disordered" evidence="4">
    <location>
        <begin position="25"/>
        <end position="106"/>
    </location>
</feature>
<gene>
    <name evidence="6" type="ORF">BD324DRAFT_684210</name>
</gene>
<dbReference type="RefSeq" id="XP_021867831.1">
    <property type="nucleotide sequence ID" value="XM_022019210.1"/>
</dbReference>
<evidence type="ECO:0000256" key="3">
    <source>
        <dbReference type="ARBA" id="ARBA00023136"/>
    </source>
</evidence>
<protein>
    <recommendedName>
        <fullName evidence="8">GET complex, subunit GET2</fullName>
    </recommendedName>
</protein>
<dbReference type="STRING" id="4999.A0A1Y1U7I6"/>
<evidence type="ECO:0000313" key="7">
    <source>
        <dbReference type="Proteomes" id="UP000193218"/>
    </source>
</evidence>
<dbReference type="Proteomes" id="UP000193218">
    <property type="component" value="Unassembled WGS sequence"/>
</dbReference>
<dbReference type="EMBL" id="NBSH01000020">
    <property type="protein sequence ID" value="ORX33504.1"/>
    <property type="molecule type" value="Genomic_DNA"/>
</dbReference>
<feature type="compositionally biased region" description="Low complexity" evidence="4">
    <location>
        <begin position="76"/>
        <end position="85"/>
    </location>
</feature>
<evidence type="ECO:0000256" key="5">
    <source>
        <dbReference type="SAM" id="Phobius"/>
    </source>
</evidence>
<organism evidence="6 7">
    <name type="scientific">Kockovaella imperatae</name>
    <dbReference type="NCBI Taxonomy" id="4999"/>
    <lineage>
        <taxon>Eukaryota</taxon>
        <taxon>Fungi</taxon>
        <taxon>Dikarya</taxon>
        <taxon>Basidiomycota</taxon>
        <taxon>Agaricomycotina</taxon>
        <taxon>Tremellomycetes</taxon>
        <taxon>Tremellales</taxon>
        <taxon>Cuniculitremaceae</taxon>
        <taxon>Kockovaella</taxon>
    </lineage>
</organism>
<dbReference type="AlphaFoldDB" id="A0A1Y1U7I6"/>
<feature type="compositionally biased region" description="Basic and acidic residues" evidence="4">
    <location>
        <begin position="37"/>
        <end position="50"/>
    </location>
</feature>
<evidence type="ECO:0000313" key="6">
    <source>
        <dbReference type="EMBL" id="ORX33504.1"/>
    </source>
</evidence>
<evidence type="ECO:0000256" key="4">
    <source>
        <dbReference type="SAM" id="MobiDB-lite"/>
    </source>
</evidence>
<keyword evidence="2 5" id="KW-1133">Transmembrane helix</keyword>
<dbReference type="InterPro" id="IPR028143">
    <property type="entry name" value="Get2/sif1"/>
</dbReference>
<reference evidence="6 7" key="1">
    <citation type="submission" date="2017-03" db="EMBL/GenBank/DDBJ databases">
        <title>Widespread Adenine N6-methylation of Active Genes in Fungi.</title>
        <authorList>
            <consortium name="DOE Joint Genome Institute"/>
            <person name="Mondo S.J."/>
            <person name="Dannebaum R.O."/>
            <person name="Kuo R.C."/>
            <person name="Louie K.B."/>
            <person name="Bewick A.J."/>
            <person name="Labutti K."/>
            <person name="Haridas S."/>
            <person name="Kuo A."/>
            <person name="Salamov A."/>
            <person name="Ahrendt S.R."/>
            <person name="Lau R."/>
            <person name="Bowen B.P."/>
            <person name="Lipzen A."/>
            <person name="Sullivan W."/>
            <person name="Andreopoulos W.B."/>
            <person name="Clum A."/>
            <person name="Lindquist E."/>
            <person name="Daum C."/>
            <person name="Northen T.R."/>
            <person name="Ramamoorthy G."/>
            <person name="Schmitz R.J."/>
            <person name="Gryganskyi A."/>
            <person name="Culley D."/>
            <person name="Magnuson J."/>
            <person name="James T.Y."/>
            <person name="O'Malley M.A."/>
            <person name="Stajich J.E."/>
            <person name="Spatafora J.W."/>
            <person name="Visel A."/>
            <person name="Grigoriev I.V."/>
        </authorList>
    </citation>
    <scope>NUCLEOTIDE SEQUENCE [LARGE SCALE GENOMIC DNA]</scope>
    <source>
        <strain evidence="6 7">NRRL Y-17943</strain>
    </source>
</reference>
<dbReference type="PANTHER" id="PTHR28263:SF1">
    <property type="entry name" value="GOLGI TO ER TRAFFIC PROTEIN 2"/>
    <property type="match status" value="1"/>
</dbReference>
<sequence length="395" mass="39510">MSDIGAQSDAAKRAAARKAKILARGNAGLQKLAQTARGEEADKLYGEDSRPTSPSSESTSASSPTSGANVKSAPKASSWASTGSGARAGAGAGAGAGGFGGMSEEQQRMQQDLAAMFGGFPGMGGPGGPGGGAGAGGEGMPDMSRLLAQMMGGMSGPPGQGQNLLGDLDDPAGLGTGGPFGGAGAGAGGAGGMPPMPPGMAEMFSGLNGGGAGGGFPGMPGMPGLGGGGGGGGSISKSQRYFPLIHAGLMLLLGLFTVIWWEPSLRGARLAGKIDPWWARRWAGLAGRAGVVDGLREGLLGGVEVLPLFWAFTTVQLILHTTRIMILKSPPPPHSLISTFLPLMPPAISRPLITGSRYVSLLSQLYKDGALLIFIIGMTTVLGQWRSTGVAPSYH</sequence>
<feature type="transmembrane region" description="Helical" evidence="5">
    <location>
        <begin position="241"/>
        <end position="261"/>
    </location>
</feature>
<keyword evidence="7" id="KW-1185">Reference proteome</keyword>
<keyword evidence="1 5" id="KW-0812">Transmembrane</keyword>
<feature type="region of interest" description="Disordered" evidence="4">
    <location>
        <begin position="185"/>
        <end position="204"/>
    </location>
</feature>
<dbReference type="OrthoDB" id="5393181at2759"/>
<keyword evidence="3 5" id="KW-0472">Membrane</keyword>
<accession>A0A1Y1U7I6</accession>
<dbReference type="GeneID" id="33561019"/>
<evidence type="ECO:0008006" key="8">
    <source>
        <dbReference type="Google" id="ProtNLM"/>
    </source>
</evidence>
<dbReference type="GO" id="GO:0006890">
    <property type="term" value="P:retrograde vesicle-mediated transport, Golgi to endoplasmic reticulum"/>
    <property type="evidence" value="ECO:0007669"/>
    <property type="project" value="TreeGrafter"/>
</dbReference>
<comment type="caution">
    <text evidence="6">The sequence shown here is derived from an EMBL/GenBank/DDBJ whole genome shotgun (WGS) entry which is preliminary data.</text>
</comment>
<feature type="compositionally biased region" description="Gly residues" evidence="4">
    <location>
        <begin position="86"/>
        <end position="101"/>
    </location>
</feature>
<evidence type="ECO:0000256" key="2">
    <source>
        <dbReference type="ARBA" id="ARBA00022989"/>
    </source>
</evidence>
<proteinExistence type="predicted"/>
<dbReference type="PANTHER" id="PTHR28263">
    <property type="entry name" value="GOLGI TO ER TRAFFIC PROTEIN 2"/>
    <property type="match status" value="1"/>
</dbReference>
<dbReference type="InParanoid" id="A0A1Y1U7I6"/>
<evidence type="ECO:0000256" key="1">
    <source>
        <dbReference type="ARBA" id="ARBA00022692"/>
    </source>
</evidence>
<feature type="compositionally biased region" description="Low complexity" evidence="4">
    <location>
        <begin position="51"/>
        <end position="66"/>
    </location>
</feature>
<name>A0A1Y1U7I6_9TREE</name>